<dbReference type="EMBL" id="JAKIJS010000001">
    <property type="protein sequence ID" value="MCF6138731.1"/>
    <property type="molecule type" value="Genomic_DNA"/>
</dbReference>
<evidence type="ECO:0000256" key="3">
    <source>
        <dbReference type="ARBA" id="ARBA00022989"/>
    </source>
</evidence>
<comment type="caution">
    <text evidence="7">The sequence shown here is derived from an EMBL/GenBank/DDBJ whole genome shotgun (WGS) entry which is preliminary data.</text>
</comment>
<dbReference type="PANTHER" id="PTHR37422:SF21">
    <property type="entry name" value="EXOQ-LIKE PROTEIN"/>
    <property type="match status" value="1"/>
</dbReference>
<dbReference type="InterPro" id="IPR051533">
    <property type="entry name" value="WaaL-like"/>
</dbReference>
<feature type="transmembrane region" description="Helical" evidence="5">
    <location>
        <begin position="183"/>
        <end position="199"/>
    </location>
</feature>
<dbReference type="InterPro" id="IPR007016">
    <property type="entry name" value="O-antigen_ligase-rel_domated"/>
</dbReference>
<feature type="transmembrane region" description="Helical" evidence="5">
    <location>
        <begin position="342"/>
        <end position="361"/>
    </location>
</feature>
<dbReference type="RefSeq" id="WP_236336476.1">
    <property type="nucleotide sequence ID" value="NZ_JAKIJS010000001.1"/>
</dbReference>
<comment type="subcellular location">
    <subcellularLocation>
        <location evidence="1">Membrane</location>
        <topology evidence="1">Multi-pass membrane protein</topology>
    </subcellularLocation>
</comment>
<feature type="transmembrane region" description="Helical" evidence="5">
    <location>
        <begin position="83"/>
        <end position="103"/>
    </location>
</feature>
<dbReference type="PANTHER" id="PTHR37422">
    <property type="entry name" value="TEICHURONIC ACID BIOSYNTHESIS PROTEIN TUAE"/>
    <property type="match status" value="1"/>
</dbReference>
<evidence type="ECO:0000256" key="2">
    <source>
        <dbReference type="ARBA" id="ARBA00022692"/>
    </source>
</evidence>
<feature type="transmembrane region" description="Helical" evidence="5">
    <location>
        <begin position="115"/>
        <end position="136"/>
    </location>
</feature>
<dbReference type="GO" id="GO:0016874">
    <property type="term" value="F:ligase activity"/>
    <property type="evidence" value="ECO:0007669"/>
    <property type="project" value="UniProtKB-KW"/>
</dbReference>
<feature type="transmembrane region" description="Helical" evidence="5">
    <location>
        <begin position="32"/>
        <end position="51"/>
    </location>
</feature>
<keyword evidence="7" id="KW-0436">Ligase</keyword>
<evidence type="ECO:0000256" key="5">
    <source>
        <dbReference type="SAM" id="Phobius"/>
    </source>
</evidence>
<feature type="transmembrane region" description="Helical" evidence="5">
    <location>
        <begin position="58"/>
        <end position="77"/>
    </location>
</feature>
<sequence>MNHVQEVPTIYFKLFQFVMVSSFIVFIEPSPYDMSIILLFVISIYMSYLYFSSYMQVAIIFLAIFTVSNLLSVFIAIDPVHSIKYTIITVFLMVTWVCVSGVLARFNRKGIDVLFNGYTIAAVLSVIIGLAGYLNVLPLEELVLMEGRVKSFFKDPNVFGPFLIAPALFALSKIETSKGSRSVSMWAIIFLLLLLGIILSFSRGAWVNFVLGAAVYLLFVKVNPKKRFVSFIFVSILSLILLIYLSTSSDLVGLFQERFGVQGYDTKRFDVQLAAISTGSDRPLGVGAGQTELLFNHSTHSLYIRLFLENGLLGLLTFIGFLFICMIRCVQKIFSTNGTDRVIFVIILASILGILLNSLFVDTIHWRHFWLLLALPWWNESIKLNPRSAVDIK</sequence>
<keyword evidence="4 5" id="KW-0472">Membrane</keyword>
<evidence type="ECO:0000256" key="1">
    <source>
        <dbReference type="ARBA" id="ARBA00004141"/>
    </source>
</evidence>
<evidence type="ECO:0000259" key="6">
    <source>
        <dbReference type="Pfam" id="PF04932"/>
    </source>
</evidence>
<keyword evidence="2 5" id="KW-0812">Transmembrane</keyword>
<dbReference type="Proteomes" id="UP001649381">
    <property type="component" value="Unassembled WGS sequence"/>
</dbReference>
<dbReference type="Pfam" id="PF04932">
    <property type="entry name" value="Wzy_C"/>
    <property type="match status" value="1"/>
</dbReference>
<organism evidence="7 8">
    <name type="scientific">Pseudalkalibacillus berkeleyi</name>
    <dbReference type="NCBI Taxonomy" id="1069813"/>
    <lineage>
        <taxon>Bacteria</taxon>
        <taxon>Bacillati</taxon>
        <taxon>Bacillota</taxon>
        <taxon>Bacilli</taxon>
        <taxon>Bacillales</taxon>
        <taxon>Fictibacillaceae</taxon>
        <taxon>Pseudalkalibacillus</taxon>
    </lineage>
</organism>
<feature type="domain" description="O-antigen ligase-related" evidence="6">
    <location>
        <begin position="189"/>
        <end position="319"/>
    </location>
</feature>
<gene>
    <name evidence="7" type="ORF">L2716_13425</name>
</gene>
<protein>
    <submittedName>
        <fullName evidence="7">O-antigen ligase family protein</fullName>
    </submittedName>
</protein>
<accession>A0ABS9H3S7</accession>
<keyword evidence="8" id="KW-1185">Reference proteome</keyword>
<name>A0ABS9H3S7_9BACL</name>
<evidence type="ECO:0000256" key="4">
    <source>
        <dbReference type="ARBA" id="ARBA00023136"/>
    </source>
</evidence>
<evidence type="ECO:0000313" key="8">
    <source>
        <dbReference type="Proteomes" id="UP001649381"/>
    </source>
</evidence>
<feature type="transmembrane region" description="Helical" evidence="5">
    <location>
        <begin position="311"/>
        <end position="330"/>
    </location>
</feature>
<keyword evidence="3 5" id="KW-1133">Transmembrane helix</keyword>
<reference evidence="7 8" key="1">
    <citation type="submission" date="2022-01" db="EMBL/GenBank/DDBJ databases">
        <title>Alkalihalobacillus sp. EGI L200015, a novel bacterium isolated from a salt lake sediment.</title>
        <authorList>
            <person name="Gao L."/>
            <person name="Fang B.-Z."/>
            <person name="Li W.-J."/>
        </authorList>
    </citation>
    <scope>NUCLEOTIDE SEQUENCE [LARGE SCALE GENOMIC DNA]</scope>
    <source>
        <strain evidence="7 8">KCTC 12718</strain>
    </source>
</reference>
<feature type="transmembrane region" description="Helical" evidence="5">
    <location>
        <begin position="7"/>
        <end position="26"/>
    </location>
</feature>
<feature type="transmembrane region" description="Helical" evidence="5">
    <location>
        <begin position="229"/>
        <end position="247"/>
    </location>
</feature>
<proteinExistence type="predicted"/>
<evidence type="ECO:0000313" key="7">
    <source>
        <dbReference type="EMBL" id="MCF6138731.1"/>
    </source>
</evidence>